<name>K5VP98_PHACS</name>
<organism evidence="2 3">
    <name type="scientific">Phanerochaete carnosa (strain HHB-10118-sp)</name>
    <name type="common">White-rot fungus</name>
    <name type="synonym">Peniophora carnosa</name>
    <dbReference type="NCBI Taxonomy" id="650164"/>
    <lineage>
        <taxon>Eukaryota</taxon>
        <taxon>Fungi</taxon>
        <taxon>Dikarya</taxon>
        <taxon>Basidiomycota</taxon>
        <taxon>Agaricomycotina</taxon>
        <taxon>Agaricomycetes</taxon>
        <taxon>Polyporales</taxon>
        <taxon>Phanerochaetaceae</taxon>
        <taxon>Phanerochaete</taxon>
    </lineage>
</organism>
<evidence type="ECO:0000313" key="3">
    <source>
        <dbReference type="Proteomes" id="UP000008370"/>
    </source>
</evidence>
<dbReference type="HOGENOM" id="CLU_2942554_0_0_1"/>
<evidence type="ECO:0000256" key="1">
    <source>
        <dbReference type="SAM" id="SignalP"/>
    </source>
</evidence>
<reference evidence="2 3" key="1">
    <citation type="journal article" date="2012" name="BMC Genomics">
        <title>Comparative genomics of the white-rot fungi, Phanerochaete carnosa and P. chrysosporium, to elucidate the genetic basis of the distinct wood types they colonize.</title>
        <authorList>
            <person name="Suzuki H."/>
            <person name="MacDonald J."/>
            <person name="Syed K."/>
            <person name="Salamov A."/>
            <person name="Hori C."/>
            <person name="Aerts A."/>
            <person name="Henrissat B."/>
            <person name="Wiebenga A."/>
            <person name="vanKuyk P.A."/>
            <person name="Barry K."/>
            <person name="Lindquist E."/>
            <person name="LaButti K."/>
            <person name="Lapidus A."/>
            <person name="Lucas S."/>
            <person name="Coutinho P."/>
            <person name="Gong Y."/>
            <person name="Samejima M."/>
            <person name="Mahadevan R."/>
            <person name="Abou-Zaid M."/>
            <person name="de Vries R.P."/>
            <person name="Igarashi K."/>
            <person name="Yadav J.S."/>
            <person name="Grigoriev I.V."/>
            <person name="Master E.R."/>
        </authorList>
    </citation>
    <scope>NUCLEOTIDE SEQUENCE [LARGE SCALE GENOMIC DNA]</scope>
    <source>
        <strain evidence="2 3">HHB-10118-sp</strain>
    </source>
</reference>
<proteinExistence type="predicted"/>
<evidence type="ECO:0000313" key="2">
    <source>
        <dbReference type="EMBL" id="EKM48384.1"/>
    </source>
</evidence>
<dbReference type="InParanoid" id="K5VP98"/>
<accession>K5VP98</accession>
<keyword evidence="1" id="KW-0732">Signal</keyword>
<sequence>MLAKLNFNLTIVALLMLPTSLARPTTNTERDLSLQGYTGSCLIIVEAPSGSGSAFRLAWT</sequence>
<keyword evidence="3" id="KW-1185">Reference proteome</keyword>
<dbReference type="GeneID" id="18912011"/>
<protein>
    <submittedName>
        <fullName evidence="2">Uncharacterized protein</fullName>
    </submittedName>
</protein>
<dbReference type="EMBL" id="JH931114">
    <property type="protein sequence ID" value="EKM48384.1"/>
    <property type="molecule type" value="Genomic_DNA"/>
</dbReference>
<feature type="chain" id="PRO_5003884876" evidence="1">
    <location>
        <begin position="23"/>
        <end position="60"/>
    </location>
</feature>
<feature type="signal peptide" evidence="1">
    <location>
        <begin position="1"/>
        <end position="22"/>
    </location>
</feature>
<dbReference type="AlphaFoldDB" id="K5VP98"/>
<dbReference type="Proteomes" id="UP000008370">
    <property type="component" value="Unassembled WGS sequence"/>
</dbReference>
<dbReference type="RefSeq" id="XP_007403064.1">
    <property type="nucleotide sequence ID" value="XM_007403002.1"/>
</dbReference>
<dbReference type="KEGG" id="pco:PHACADRAFT_202882"/>
<gene>
    <name evidence="2" type="ORF">PHACADRAFT_202882</name>
</gene>